<dbReference type="eggNOG" id="COG1954">
    <property type="taxonomic scope" value="Bacteria"/>
</dbReference>
<comment type="function">
    <text evidence="1">Regulates expression of the glpD operon. In the presence of glycerol 3-phosphate (G3P) causes antitermination of transcription of glpD at the inverted repeat of the leader region to enhance its transcription. Binds and stabilizes glpD leader mRNA.</text>
</comment>
<dbReference type="InterPro" id="IPR006699">
    <property type="entry name" value="GlpP"/>
</dbReference>
<dbReference type="Proteomes" id="UP000009885">
    <property type="component" value="Unassembled WGS sequence"/>
</dbReference>
<evidence type="ECO:0000313" key="3">
    <source>
        <dbReference type="Proteomes" id="UP000009885"/>
    </source>
</evidence>
<organism evidence="2 3">
    <name type="scientific">Staphylococcus massiliensis S46</name>
    <dbReference type="NCBI Taxonomy" id="1229783"/>
    <lineage>
        <taxon>Bacteria</taxon>
        <taxon>Bacillati</taxon>
        <taxon>Bacillota</taxon>
        <taxon>Bacilli</taxon>
        <taxon>Bacillales</taxon>
        <taxon>Staphylococcaceae</taxon>
        <taxon>Staphylococcus</taxon>
    </lineage>
</organism>
<gene>
    <name evidence="2" type="ORF">C273_00810</name>
</gene>
<dbReference type="SUPFAM" id="SSF110391">
    <property type="entry name" value="GlpP-like"/>
    <property type="match status" value="1"/>
</dbReference>
<dbReference type="GO" id="GO:0045893">
    <property type="term" value="P:positive regulation of DNA-templated transcription"/>
    <property type="evidence" value="ECO:0007669"/>
    <property type="project" value="TreeGrafter"/>
</dbReference>
<dbReference type="InterPro" id="IPR013785">
    <property type="entry name" value="Aldolase_TIM"/>
</dbReference>
<dbReference type="PATRIC" id="fig|1229783.3.peg.165"/>
<sequence length="177" mass="19980">MNEKLLPAIRTMKDLEKLIATDHKTCVLLDTHIGHLKSILELLKKHQIEYYIHIDLIKGLSVDEFSCEYIIQQYKPKGIISTKSKVIKKAKALKTTTILRVFIIDSHALDRSIALIKHVEPDFVEVLPGVANKVIRRINEETNTHVIAGGLIDTEEEVEAAVKAGATYITSSNRTIW</sequence>
<name>K9B6Q8_9STAP</name>
<keyword evidence="1" id="KW-0804">Transcription</keyword>
<protein>
    <recommendedName>
        <fullName evidence="1">Glycerol uptake operon antiterminator regulatory protein</fullName>
    </recommendedName>
</protein>
<dbReference type="GO" id="GO:0006071">
    <property type="term" value="P:glycerol metabolic process"/>
    <property type="evidence" value="ECO:0007669"/>
    <property type="project" value="UniProtKB-UniRule"/>
</dbReference>
<comment type="caution">
    <text evidence="2">The sequence shown here is derived from an EMBL/GenBank/DDBJ whole genome shotgun (WGS) entry which is preliminary data.</text>
</comment>
<proteinExistence type="predicted"/>
<dbReference type="Pfam" id="PF04309">
    <property type="entry name" value="G3P_antiterm"/>
    <property type="match status" value="1"/>
</dbReference>
<keyword evidence="1" id="KW-0319">Glycerol metabolism</keyword>
<keyword evidence="1" id="KW-0694">RNA-binding</keyword>
<dbReference type="EMBL" id="AMSQ01000001">
    <property type="protein sequence ID" value="EKU50517.1"/>
    <property type="molecule type" value="Genomic_DNA"/>
</dbReference>
<dbReference type="OrthoDB" id="9799580at2"/>
<dbReference type="GO" id="GO:0001072">
    <property type="term" value="F:transcription antitermination factor activity, RNA binding"/>
    <property type="evidence" value="ECO:0007669"/>
    <property type="project" value="TreeGrafter"/>
</dbReference>
<keyword evidence="1" id="KW-0805">Transcription regulation</keyword>
<accession>K9B6Q8</accession>
<evidence type="ECO:0000256" key="1">
    <source>
        <dbReference type="PIRNR" id="PIRNR016897"/>
    </source>
</evidence>
<keyword evidence="3" id="KW-1185">Reference proteome</keyword>
<dbReference type="GO" id="GO:0003723">
    <property type="term" value="F:RNA binding"/>
    <property type="evidence" value="ECO:0007669"/>
    <property type="project" value="UniProtKB-KW"/>
</dbReference>
<evidence type="ECO:0000313" key="2">
    <source>
        <dbReference type="EMBL" id="EKU50517.1"/>
    </source>
</evidence>
<dbReference type="AlphaFoldDB" id="K9B6Q8"/>
<dbReference type="RefSeq" id="WP_009381793.1">
    <property type="nucleotide sequence ID" value="NZ_AMSQ01000001.1"/>
</dbReference>
<dbReference type="PANTHER" id="PTHR35787">
    <property type="entry name" value="GLYCEROL UPTAKE OPERON ANTITERMINATOR REGULATORY PROTEIN"/>
    <property type="match status" value="1"/>
</dbReference>
<dbReference type="PIRSF" id="PIRSF016897">
    <property type="entry name" value="GlpP"/>
    <property type="match status" value="1"/>
</dbReference>
<reference evidence="2 3" key="1">
    <citation type="journal article" date="2013" name="Genome Announc.">
        <title>Genome Sequence of Staphylococcus massiliensis Strain S46, Isolated from the Surface of Healthy Human Skin.</title>
        <authorList>
            <person name="Srivastav R."/>
            <person name="Singh A."/>
            <person name="Jangir P.K."/>
            <person name="Kumari C."/>
            <person name="Muduli S."/>
            <person name="Sharma R."/>
        </authorList>
    </citation>
    <scope>NUCLEOTIDE SEQUENCE [LARGE SCALE GENOMIC DNA]</scope>
    <source>
        <strain evidence="2 3">S46</strain>
    </source>
</reference>
<dbReference type="PANTHER" id="PTHR35787:SF1">
    <property type="entry name" value="GLYCEROL UPTAKE OPERON ANTITERMINATOR REGULATORY PROTEIN"/>
    <property type="match status" value="1"/>
</dbReference>
<dbReference type="Gene3D" id="3.20.20.70">
    <property type="entry name" value="Aldolase class I"/>
    <property type="match status" value="1"/>
</dbReference>
<dbReference type="STRING" id="1229783.C273_00810"/>